<dbReference type="EMBL" id="QPIZ01000014">
    <property type="protein sequence ID" value="RCW32730.1"/>
    <property type="molecule type" value="Genomic_DNA"/>
</dbReference>
<gene>
    <name evidence="2" type="ORF">DFO77_11456</name>
</gene>
<dbReference type="STRING" id="1168289.GCA_000259075_02806"/>
<reference evidence="2 3" key="1">
    <citation type="submission" date="2018-07" db="EMBL/GenBank/DDBJ databases">
        <title>Freshwater and sediment microbial communities from various areas in North America, analyzing microbe dynamics in response to fracking.</title>
        <authorList>
            <person name="Lamendella R."/>
        </authorList>
    </citation>
    <scope>NUCLEOTIDE SEQUENCE [LARGE SCALE GENOMIC DNA]</scope>
    <source>
        <strain evidence="2 3">160A</strain>
    </source>
</reference>
<feature type="transmembrane region" description="Helical" evidence="1">
    <location>
        <begin position="12"/>
        <end position="29"/>
    </location>
</feature>
<sequence length="152" mass="17433">MDKSIKQIKIIFWALLFIMLIMAAMAFYVTRQTGPLMDWTLSQKENLKSVILILALGGIPASYIFHSKKIKHIAEDLPMEQKVNQFKISYLIKIITLEALSVLGILSYMITADNTFLYIFALLFVAYLINRPTKHGITEEIEPYTPEETNES</sequence>
<accession>A0A2T0XNK4</accession>
<proteinExistence type="predicted"/>
<keyword evidence="1" id="KW-0472">Membrane</keyword>
<feature type="transmembrane region" description="Helical" evidence="1">
    <location>
        <begin position="88"/>
        <end position="109"/>
    </location>
</feature>
<keyword evidence="3" id="KW-1185">Reference proteome</keyword>
<evidence type="ECO:0000313" key="2">
    <source>
        <dbReference type="EMBL" id="RCW32730.1"/>
    </source>
</evidence>
<organism evidence="2 3">
    <name type="scientific">Marinilabilia salmonicolor</name>
    <dbReference type="NCBI Taxonomy" id="989"/>
    <lineage>
        <taxon>Bacteria</taxon>
        <taxon>Pseudomonadati</taxon>
        <taxon>Bacteroidota</taxon>
        <taxon>Bacteroidia</taxon>
        <taxon>Marinilabiliales</taxon>
        <taxon>Marinilabiliaceae</taxon>
        <taxon>Marinilabilia</taxon>
    </lineage>
</organism>
<evidence type="ECO:0000313" key="3">
    <source>
        <dbReference type="Proteomes" id="UP000252733"/>
    </source>
</evidence>
<comment type="caution">
    <text evidence="2">The sequence shown here is derived from an EMBL/GenBank/DDBJ whole genome shotgun (WGS) entry which is preliminary data.</text>
</comment>
<dbReference type="Proteomes" id="UP000252733">
    <property type="component" value="Unassembled WGS sequence"/>
</dbReference>
<evidence type="ECO:0000256" key="1">
    <source>
        <dbReference type="SAM" id="Phobius"/>
    </source>
</evidence>
<dbReference type="OrthoDB" id="1123282at2"/>
<keyword evidence="1" id="KW-1133">Transmembrane helix</keyword>
<protein>
    <recommendedName>
        <fullName evidence="4">DUF2178 domain-containing protein</fullName>
    </recommendedName>
</protein>
<feature type="transmembrane region" description="Helical" evidence="1">
    <location>
        <begin position="49"/>
        <end position="67"/>
    </location>
</feature>
<keyword evidence="1" id="KW-0812">Transmembrane</keyword>
<name>A0A2T0XNK4_9BACT</name>
<dbReference type="AlphaFoldDB" id="A0A2T0XNK4"/>
<evidence type="ECO:0008006" key="4">
    <source>
        <dbReference type="Google" id="ProtNLM"/>
    </source>
</evidence>
<feature type="transmembrane region" description="Helical" evidence="1">
    <location>
        <begin position="115"/>
        <end position="130"/>
    </location>
</feature>